<proteinExistence type="predicted"/>
<reference evidence="3" key="1">
    <citation type="submission" date="2022-01" db="EMBL/GenBank/DDBJ databases">
        <authorList>
            <person name="Braso-Vives M."/>
        </authorList>
    </citation>
    <scope>NUCLEOTIDE SEQUENCE</scope>
</reference>
<name>A0A8J9YZX2_BRALA</name>
<dbReference type="Gene3D" id="1.25.40.10">
    <property type="entry name" value="Tetratricopeptide repeat domain"/>
    <property type="match status" value="2"/>
</dbReference>
<dbReference type="Proteomes" id="UP000838412">
    <property type="component" value="Chromosome 14"/>
</dbReference>
<dbReference type="PANTHER" id="PTHR47691">
    <property type="entry name" value="REGULATOR-RELATED"/>
    <property type="match status" value="1"/>
</dbReference>
<dbReference type="Pfam" id="PF01335">
    <property type="entry name" value="DED"/>
    <property type="match status" value="1"/>
</dbReference>
<dbReference type="GO" id="GO:0042981">
    <property type="term" value="P:regulation of apoptotic process"/>
    <property type="evidence" value="ECO:0007669"/>
    <property type="project" value="InterPro"/>
</dbReference>
<dbReference type="Pfam" id="PF13424">
    <property type="entry name" value="TPR_12"/>
    <property type="match status" value="2"/>
</dbReference>
<keyword evidence="4" id="KW-1185">Reference proteome</keyword>
<gene>
    <name evidence="3" type="primary">TTC28</name>
    <name evidence="3" type="ORF">BLAG_LOCUS7239</name>
</gene>
<dbReference type="InterPro" id="IPR042197">
    <property type="entry name" value="Apaf_helical"/>
</dbReference>
<evidence type="ECO:0000313" key="3">
    <source>
        <dbReference type="EMBL" id="CAH1244648.1"/>
    </source>
</evidence>
<dbReference type="InterPro" id="IPR027417">
    <property type="entry name" value="P-loop_NTPase"/>
</dbReference>
<dbReference type="InterPro" id="IPR019734">
    <property type="entry name" value="TPR_rpt"/>
</dbReference>
<dbReference type="Gene3D" id="3.40.50.300">
    <property type="entry name" value="P-loop containing nucleotide triphosphate hydrolases"/>
    <property type="match status" value="1"/>
</dbReference>
<feature type="compositionally biased region" description="Polar residues" evidence="1">
    <location>
        <begin position="928"/>
        <end position="949"/>
    </location>
</feature>
<dbReference type="AlphaFoldDB" id="A0A8J9YZX2"/>
<dbReference type="PANTHER" id="PTHR47691:SF3">
    <property type="entry name" value="HTH-TYPE TRANSCRIPTIONAL REGULATOR RV0890C-RELATED"/>
    <property type="match status" value="1"/>
</dbReference>
<dbReference type="Gene3D" id="1.10.533.10">
    <property type="entry name" value="Death Domain, Fas"/>
    <property type="match status" value="1"/>
</dbReference>
<dbReference type="GO" id="GO:0043531">
    <property type="term" value="F:ADP binding"/>
    <property type="evidence" value="ECO:0007669"/>
    <property type="project" value="InterPro"/>
</dbReference>
<protein>
    <submittedName>
        <fullName evidence="3">TTC28 protein</fullName>
    </submittedName>
</protein>
<dbReference type="SUPFAM" id="SSF52540">
    <property type="entry name" value="P-loop containing nucleoside triphosphate hydrolases"/>
    <property type="match status" value="1"/>
</dbReference>
<dbReference type="Pfam" id="PF13401">
    <property type="entry name" value="AAA_22"/>
    <property type="match status" value="1"/>
</dbReference>
<evidence type="ECO:0000259" key="2">
    <source>
        <dbReference type="PROSITE" id="PS50168"/>
    </source>
</evidence>
<accession>A0A8J9YZX2</accession>
<dbReference type="SUPFAM" id="SSF48452">
    <property type="entry name" value="TPR-like"/>
    <property type="match status" value="1"/>
</dbReference>
<dbReference type="PROSITE" id="PS50168">
    <property type="entry name" value="DED"/>
    <property type="match status" value="1"/>
</dbReference>
<organism evidence="3 4">
    <name type="scientific">Branchiostoma lanceolatum</name>
    <name type="common">Common lancelet</name>
    <name type="synonym">Amphioxus lanceolatum</name>
    <dbReference type="NCBI Taxonomy" id="7740"/>
    <lineage>
        <taxon>Eukaryota</taxon>
        <taxon>Metazoa</taxon>
        <taxon>Chordata</taxon>
        <taxon>Cephalochordata</taxon>
        <taxon>Leptocardii</taxon>
        <taxon>Amphioxiformes</taxon>
        <taxon>Branchiostomatidae</taxon>
        <taxon>Branchiostoma</taxon>
    </lineage>
</organism>
<dbReference type="InterPro" id="IPR011990">
    <property type="entry name" value="TPR-like_helical_dom_sf"/>
</dbReference>
<feature type="region of interest" description="Disordered" evidence="1">
    <location>
        <begin position="865"/>
        <end position="963"/>
    </location>
</feature>
<dbReference type="SMART" id="SM00028">
    <property type="entry name" value="TPR"/>
    <property type="match status" value="4"/>
</dbReference>
<dbReference type="OrthoDB" id="100767at2759"/>
<dbReference type="InterPro" id="IPR011029">
    <property type="entry name" value="DEATH-like_dom_sf"/>
</dbReference>
<dbReference type="EMBL" id="OV696699">
    <property type="protein sequence ID" value="CAH1244648.1"/>
    <property type="molecule type" value="Genomic_DNA"/>
</dbReference>
<dbReference type="InterPro" id="IPR001875">
    <property type="entry name" value="DED_dom"/>
</dbReference>
<evidence type="ECO:0000256" key="1">
    <source>
        <dbReference type="SAM" id="MobiDB-lite"/>
    </source>
</evidence>
<dbReference type="SUPFAM" id="SSF47986">
    <property type="entry name" value="DEATH domain"/>
    <property type="match status" value="1"/>
</dbReference>
<dbReference type="Gene3D" id="1.10.8.430">
    <property type="entry name" value="Helical domain of apoptotic protease-activating factors"/>
    <property type="match status" value="1"/>
</dbReference>
<evidence type="ECO:0000313" key="4">
    <source>
        <dbReference type="Proteomes" id="UP000838412"/>
    </source>
</evidence>
<feature type="domain" description="DED" evidence="2">
    <location>
        <begin position="6"/>
        <end position="87"/>
    </location>
</feature>
<dbReference type="InterPro" id="IPR049945">
    <property type="entry name" value="AAA_22"/>
</dbReference>
<sequence>MADISPWRVLMTDLSQEMKDDDLESALMLVRDRISDHTYESVSKTKSPKEFLDALEKIDLIGEDNINFFYKLLQKIPMEDFIHYYLERYQEEWEERRAASGIYGRDPNFVGRVTEIARLVKELGKTSRNVKLVCLTGIAGMGKTGLAKEACYRLQRRVLFVNLRDKGNMQDVFMTVAAALGLRLDLQRGSLNDWVMVLKDWILACEEDTTIFLDNVDDLLEPGSSRMPNINRQNFLNLLSEVLKIKTEHVKILLTSRYKLKMEEYNGDVAEITLTRLDTEDGVRLLKKCAGLAGEGMDDDECNNIVEGCGHSPLAIRVIARHLKDGRISPAEALSQLITKGQKTQQALRPSSVSEEDNIFDCLRMTFDALPDKLKSILVSLSVFQGSFTCDAANEILGSSSRLNTELDLEFVQDRNLLEYDYINDRYDLHTLVRVFLSKAHKGSEMLTKARTEAEKRFLQYYSVLAQNLSKESNSKFFEAFSRFEVERANFHYYIELSAIKGKVVDFKSKSAIDMWSKVFLFFHTFLSIDERERYFEGRAKAAESEGNTLNYAYMKCWHAEQLVERGLLSDALKIVGKLLKTLTEMEKTDNSDGLQLTLARCYYIKGRVLVYRKQHKDSLKLLEDTLGIEKQVLKNHTLTARTLNMLGHVYFNIEHEERAKVYHEEAYNMLKKLVRSENHPDFPNYLTNIGACYHRLGNKHPRESLESTENYERALDYYDKAYRLQVRLKMDGHQGTATVYKNKATTLVEMERFKDARPLAEKALKIRRRRHVPGMPDLARALYFIGSIHLDLGNQAAERQERDAARDQYQLCKRYFDEALDEELDLGVGQQSLDFHKLQRDVKKVLKKLHKGSKVEQKYQQKFLRAEIGGRHRRGESDEDSSSGSSEQKRSGDEDDSSSSEGSPPPSPSKRARLAETPSGEHPELQDSGQASAPPSQQEEPTPGSSGEAQPEEQQRSRCQLQ</sequence>